<comment type="caution">
    <text evidence="2">The sequence shown here is derived from an EMBL/GenBank/DDBJ whole genome shotgun (WGS) entry which is preliminary data.</text>
</comment>
<accession>A0ABU1K8R0</accession>
<dbReference type="Proteomes" id="UP001257659">
    <property type="component" value="Unassembled WGS sequence"/>
</dbReference>
<evidence type="ECO:0000256" key="1">
    <source>
        <dbReference type="SAM" id="Phobius"/>
    </source>
</evidence>
<evidence type="ECO:0000313" key="2">
    <source>
        <dbReference type="EMBL" id="MDR6301437.1"/>
    </source>
</evidence>
<feature type="transmembrane region" description="Helical" evidence="1">
    <location>
        <begin position="37"/>
        <end position="56"/>
    </location>
</feature>
<keyword evidence="1" id="KW-0472">Membrane</keyword>
<protein>
    <submittedName>
        <fullName evidence="2">Uncharacterized protein</fullName>
    </submittedName>
</protein>
<keyword evidence="1" id="KW-1133">Transmembrane helix</keyword>
<proteinExistence type="predicted"/>
<organism evidence="2 3">
    <name type="scientific">Mesonia maritima</name>
    <dbReference type="NCBI Taxonomy" id="1793873"/>
    <lineage>
        <taxon>Bacteria</taxon>
        <taxon>Pseudomonadati</taxon>
        <taxon>Bacteroidota</taxon>
        <taxon>Flavobacteriia</taxon>
        <taxon>Flavobacteriales</taxon>
        <taxon>Flavobacteriaceae</taxon>
        <taxon>Mesonia</taxon>
    </lineage>
</organism>
<sequence length="64" mass="7244">MDKTVRFLFGLGLSLLIIGMGFNVVNISETLFEKIIGFSNIFLFSGLTLWAFFKIIKNALKKVK</sequence>
<keyword evidence="3" id="KW-1185">Reference proteome</keyword>
<name>A0ABU1K8R0_9FLAO</name>
<evidence type="ECO:0000313" key="3">
    <source>
        <dbReference type="Proteomes" id="UP001257659"/>
    </source>
</evidence>
<dbReference type="RefSeq" id="WP_309728840.1">
    <property type="nucleotide sequence ID" value="NZ_JAVDQA010000006.1"/>
</dbReference>
<keyword evidence="1" id="KW-0812">Transmembrane</keyword>
<reference evidence="2 3" key="1">
    <citation type="submission" date="2023-07" db="EMBL/GenBank/DDBJ databases">
        <title>Genomic Encyclopedia of Type Strains, Phase IV (KMG-IV): sequencing the most valuable type-strain genomes for metagenomic binning, comparative biology and taxonomic classification.</title>
        <authorList>
            <person name="Goeker M."/>
        </authorList>
    </citation>
    <scope>NUCLEOTIDE SEQUENCE [LARGE SCALE GENOMIC DNA]</scope>
    <source>
        <strain evidence="2 3">DSM 102814</strain>
    </source>
</reference>
<gene>
    <name evidence="2" type="ORF">GGR31_002106</name>
</gene>
<feature type="transmembrane region" description="Helical" evidence="1">
    <location>
        <begin position="7"/>
        <end position="25"/>
    </location>
</feature>
<dbReference type="EMBL" id="JAVDQA010000006">
    <property type="protein sequence ID" value="MDR6301437.1"/>
    <property type="molecule type" value="Genomic_DNA"/>
</dbReference>